<evidence type="ECO:0000256" key="3">
    <source>
        <dbReference type="SAM" id="MobiDB-lite"/>
    </source>
</evidence>
<dbReference type="InterPro" id="IPR051095">
    <property type="entry name" value="Dros_DevTransReg"/>
</dbReference>
<dbReference type="SUPFAM" id="SSF54695">
    <property type="entry name" value="POZ domain"/>
    <property type="match status" value="1"/>
</dbReference>
<dbReference type="GO" id="GO:0006357">
    <property type="term" value="P:regulation of transcription by RNA polymerase II"/>
    <property type="evidence" value="ECO:0007669"/>
    <property type="project" value="TreeGrafter"/>
</dbReference>
<dbReference type="GO" id="GO:0005634">
    <property type="term" value="C:nucleus"/>
    <property type="evidence" value="ECO:0007669"/>
    <property type="project" value="UniProtKB-SubCell"/>
</dbReference>
<proteinExistence type="predicted"/>
<dbReference type="PROSITE" id="PS50097">
    <property type="entry name" value="BTB"/>
    <property type="match status" value="1"/>
</dbReference>
<reference evidence="5" key="1">
    <citation type="journal article" date="2023" name="Insect Mol. Biol.">
        <title>Genome sequencing provides insights into the evolution of gene families encoding plant cell wall-degrading enzymes in longhorned beetles.</title>
        <authorList>
            <person name="Shin N.R."/>
            <person name="Okamura Y."/>
            <person name="Kirsch R."/>
            <person name="Pauchet Y."/>
        </authorList>
    </citation>
    <scope>NUCLEOTIDE SEQUENCE</scope>
    <source>
        <strain evidence="5">AMC_N1</strain>
    </source>
</reference>
<feature type="compositionally biased region" description="Acidic residues" evidence="3">
    <location>
        <begin position="258"/>
        <end position="278"/>
    </location>
</feature>
<evidence type="ECO:0000256" key="2">
    <source>
        <dbReference type="ARBA" id="ARBA00023242"/>
    </source>
</evidence>
<feature type="domain" description="BTB" evidence="4">
    <location>
        <begin position="37"/>
        <end position="103"/>
    </location>
</feature>
<dbReference type="InterPro" id="IPR000210">
    <property type="entry name" value="BTB/POZ_dom"/>
</dbReference>
<keyword evidence="6" id="KW-1185">Reference proteome</keyword>
<comment type="subcellular location">
    <subcellularLocation>
        <location evidence="1">Nucleus</location>
    </subcellularLocation>
</comment>
<dbReference type="AlphaFoldDB" id="A0AAV8YQZ3"/>
<evidence type="ECO:0000259" key="4">
    <source>
        <dbReference type="PROSITE" id="PS50097"/>
    </source>
</evidence>
<comment type="caution">
    <text evidence="5">The sequence shown here is derived from an EMBL/GenBank/DDBJ whole genome shotgun (WGS) entry which is preliminary data.</text>
</comment>
<dbReference type="CDD" id="cd18315">
    <property type="entry name" value="BTB_POZ_BAB-like"/>
    <property type="match status" value="1"/>
</dbReference>
<organism evidence="5 6">
    <name type="scientific">Aromia moschata</name>
    <dbReference type="NCBI Taxonomy" id="1265417"/>
    <lineage>
        <taxon>Eukaryota</taxon>
        <taxon>Metazoa</taxon>
        <taxon>Ecdysozoa</taxon>
        <taxon>Arthropoda</taxon>
        <taxon>Hexapoda</taxon>
        <taxon>Insecta</taxon>
        <taxon>Pterygota</taxon>
        <taxon>Neoptera</taxon>
        <taxon>Endopterygota</taxon>
        <taxon>Coleoptera</taxon>
        <taxon>Polyphaga</taxon>
        <taxon>Cucujiformia</taxon>
        <taxon>Chrysomeloidea</taxon>
        <taxon>Cerambycidae</taxon>
        <taxon>Cerambycinae</taxon>
        <taxon>Callichromatini</taxon>
        <taxon>Aromia</taxon>
    </lineage>
</organism>
<accession>A0AAV8YQZ3</accession>
<protein>
    <recommendedName>
        <fullName evidence="4">BTB domain-containing protein</fullName>
    </recommendedName>
</protein>
<feature type="region of interest" description="Disordered" evidence="3">
    <location>
        <begin position="127"/>
        <end position="286"/>
    </location>
</feature>
<dbReference type="Pfam" id="PF00651">
    <property type="entry name" value="BTB"/>
    <property type="match status" value="1"/>
</dbReference>
<dbReference type="PANTHER" id="PTHR23110">
    <property type="entry name" value="BTB DOMAIN TRANSCRIPTION FACTOR"/>
    <property type="match status" value="1"/>
</dbReference>
<feature type="compositionally biased region" description="Polar residues" evidence="3">
    <location>
        <begin position="129"/>
        <end position="154"/>
    </location>
</feature>
<name>A0AAV8YQZ3_9CUCU</name>
<dbReference type="SMART" id="SM00225">
    <property type="entry name" value="BTB"/>
    <property type="match status" value="1"/>
</dbReference>
<feature type="compositionally biased region" description="Basic residues" evidence="3">
    <location>
        <begin position="232"/>
        <end position="241"/>
    </location>
</feature>
<feature type="compositionally biased region" description="Basic and acidic residues" evidence="3">
    <location>
        <begin position="186"/>
        <end position="208"/>
    </location>
</feature>
<evidence type="ECO:0000256" key="1">
    <source>
        <dbReference type="ARBA" id="ARBA00004123"/>
    </source>
</evidence>
<evidence type="ECO:0000313" key="6">
    <source>
        <dbReference type="Proteomes" id="UP001162162"/>
    </source>
</evidence>
<dbReference type="Proteomes" id="UP001162162">
    <property type="component" value="Unassembled WGS sequence"/>
</dbReference>
<dbReference type="PANTHER" id="PTHR23110:SF99">
    <property type="entry name" value="BROAD-COMPLEX CORE PROTEIN ISOFORM 6"/>
    <property type="match status" value="1"/>
</dbReference>
<evidence type="ECO:0000313" key="5">
    <source>
        <dbReference type="EMBL" id="KAJ8953798.1"/>
    </source>
</evidence>
<dbReference type="InterPro" id="IPR011333">
    <property type="entry name" value="SKP1/BTB/POZ_sf"/>
</dbReference>
<sequence>MDQQNPIKGEHYNLRWNNYTSNLIQIFSEHQHHETLVDVTLTCEGQFIKAHKLILSACSAFFEDMFKIHSNVQHPIIVLNSIKFSHLKHILEFIYHGEVKILDEDLEGVLALGESFQVKGLSSVKIKHQISTPDRPSSKLSTPDSVNSTHTSVPNKLRRQQKDNVKNISASDQGKSIDQSSRSSRKVSDNSVKETHVEEQNGKEDTEPVLKTTKNPRDHLATGYIYNPHEAKQRKIVKRRKMSDNSSLPGTLDMLYQPEDEDDDLQVIEINEDPIDTSDDPKDSAL</sequence>
<keyword evidence="2" id="KW-0539">Nucleus</keyword>
<dbReference type="Gene3D" id="3.30.710.10">
    <property type="entry name" value="Potassium Channel Kv1.1, Chain A"/>
    <property type="match status" value="1"/>
</dbReference>
<dbReference type="EMBL" id="JAPWTK010000053">
    <property type="protein sequence ID" value="KAJ8953798.1"/>
    <property type="molecule type" value="Genomic_DNA"/>
</dbReference>
<gene>
    <name evidence="5" type="ORF">NQ318_006645</name>
</gene>